<dbReference type="EMBL" id="NCVJ01000018">
    <property type="protein sequence ID" value="ORP00144.1"/>
    <property type="molecule type" value="Genomic_DNA"/>
</dbReference>
<comment type="caution">
    <text evidence="1">The sequence shown here is derived from an EMBL/GenBank/DDBJ whole genome shotgun (WGS) entry which is preliminary data.</text>
</comment>
<dbReference type="Proteomes" id="UP000193234">
    <property type="component" value="Unassembled WGS sequence"/>
</dbReference>
<evidence type="ECO:0000313" key="2">
    <source>
        <dbReference type="Proteomes" id="UP000193234"/>
    </source>
</evidence>
<reference evidence="1 2" key="1">
    <citation type="journal article" date="2016" name="Eur. J. Clin. Microbiol. Infect. Dis.">
        <title>Whole genome sequencing as a tool for phylogenetic analysis of clinical strains of Mitis group streptococci.</title>
        <authorList>
            <person name="Rasmussen L.H."/>
            <person name="Dargis R."/>
            <person name="Hojholt K."/>
            <person name="Christensen J.J."/>
            <person name="Skovgaard O."/>
            <person name="Justesen U.S."/>
            <person name="Rosenvinge F.S."/>
            <person name="Moser C."/>
            <person name="Lukjancenko O."/>
            <person name="Rasmussen S."/>
            <person name="Nielsen X.C."/>
        </authorList>
    </citation>
    <scope>NUCLEOTIDE SEQUENCE [LARGE SCALE GENOMIC DNA]</scope>
    <source>
        <strain evidence="1 2">RH_12363_08</strain>
    </source>
</reference>
<organism evidence="1 2">
    <name type="scientific">Streptococcus mitis</name>
    <dbReference type="NCBI Taxonomy" id="28037"/>
    <lineage>
        <taxon>Bacteria</taxon>
        <taxon>Bacillati</taxon>
        <taxon>Bacillota</taxon>
        <taxon>Bacilli</taxon>
        <taxon>Lactobacillales</taxon>
        <taxon>Streptococcaceae</taxon>
        <taxon>Streptococcus</taxon>
        <taxon>Streptococcus mitis group</taxon>
    </lineage>
</organism>
<proteinExistence type="predicted"/>
<name>A0A1X1KL23_STRMT</name>
<accession>A0A1X1KL23</accession>
<dbReference type="RefSeq" id="WP_084862247.1">
    <property type="nucleotide sequence ID" value="NZ_NCVJ01000018.1"/>
</dbReference>
<gene>
    <name evidence="1" type="ORF">B7696_03825</name>
</gene>
<sequence length="104" mass="12122">MKDKVTKNKIIEFVKSTQVFNKDMQNNVISVKALDNIRDFIFNVNQVFTLDDATKVALDDICHRCLVYSDFFKPNVDLVDMTKKINCIRFDVILELKTAKIDIF</sequence>
<protein>
    <submittedName>
        <fullName evidence="1">Uncharacterized protein</fullName>
    </submittedName>
</protein>
<evidence type="ECO:0000313" key="1">
    <source>
        <dbReference type="EMBL" id="ORP00144.1"/>
    </source>
</evidence>
<dbReference type="AlphaFoldDB" id="A0A1X1KL23"/>